<protein>
    <submittedName>
        <fullName evidence="1">Uncharacterized protein</fullName>
    </submittedName>
</protein>
<comment type="caution">
    <text evidence="1">The sequence shown here is derived from an EMBL/GenBank/DDBJ whole genome shotgun (WGS) entry which is preliminary data.</text>
</comment>
<evidence type="ECO:0000313" key="1">
    <source>
        <dbReference type="EMBL" id="RKN55921.1"/>
    </source>
</evidence>
<dbReference type="Proteomes" id="UP000279968">
    <property type="component" value="Unassembled WGS sequence"/>
</dbReference>
<keyword evidence="2" id="KW-1185">Reference proteome</keyword>
<sequence>MTAVSRPLMVIERRPVPGFVRRSPPSQGCGAGVVPCGRPARLYACGWRCVEHPPVGRAGGMKPAAEVAAGSGGAG</sequence>
<reference evidence="1 2" key="1">
    <citation type="journal article" date="2015" name="Int. J. Syst. Evol. Microbiol.">
        <title>Micromonospora costi sp. nov., isolated from a leaf of Costus speciosus.</title>
        <authorList>
            <person name="Thawai C."/>
        </authorList>
    </citation>
    <scope>NUCLEOTIDE SEQUENCE [LARGE SCALE GENOMIC DNA]</scope>
    <source>
        <strain evidence="1 2">CS1-12</strain>
    </source>
</reference>
<name>A0A3B0A680_9ACTN</name>
<dbReference type="EMBL" id="RBAN01000002">
    <property type="protein sequence ID" value="RKN55921.1"/>
    <property type="molecule type" value="Genomic_DNA"/>
</dbReference>
<proteinExistence type="predicted"/>
<organism evidence="1 2">
    <name type="scientific">Micromonospora costi</name>
    <dbReference type="NCBI Taxonomy" id="1530042"/>
    <lineage>
        <taxon>Bacteria</taxon>
        <taxon>Bacillati</taxon>
        <taxon>Actinomycetota</taxon>
        <taxon>Actinomycetes</taxon>
        <taxon>Micromonosporales</taxon>
        <taxon>Micromonosporaceae</taxon>
        <taxon>Micromonospora</taxon>
    </lineage>
</organism>
<evidence type="ECO:0000313" key="2">
    <source>
        <dbReference type="Proteomes" id="UP000279968"/>
    </source>
</evidence>
<dbReference type="AlphaFoldDB" id="A0A3B0A680"/>
<accession>A0A3B0A680</accession>
<gene>
    <name evidence="1" type="ORF">D7193_15140</name>
</gene>